<sequence length="196" mass="22579">MRSETNGGTRFSRPKKKKKHSQNKEGNLQKPVPSQYEAVIDMMDSSSFTGIDGGLETDIFVSVPHMYLQLSNVRGYVSFFAVLKYGTRECLDDSTKRRFNDNSKEHAFKFEEGRITKKAVWEIIAIKFKATNSKEYQSVTWVQLKSKWQKLETKFKQIDDKNRKSGEGTYSFKHMEEMKEAVGDNPNISLPKNISS</sequence>
<dbReference type="EMBL" id="CACVKT020008320">
    <property type="protein sequence ID" value="CAC5414112.1"/>
    <property type="molecule type" value="Genomic_DNA"/>
</dbReference>
<dbReference type="InterPro" id="IPR044822">
    <property type="entry name" value="Myb_DNA-bind_4"/>
</dbReference>
<keyword evidence="4" id="KW-1185">Reference proteome</keyword>
<evidence type="ECO:0000256" key="1">
    <source>
        <dbReference type="SAM" id="MobiDB-lite"/>
    </source>
</evidence>
<gene>
    <name evidence="3" type="ORF">MCOR_46954</name>
</gene>
<proteinExistence type="predicted"/>
<dbReference type="Pfam" id="PF13837">
    <property type="entry name" value="Myb_DNA-bind_4"/>
    <property type="match status" value="1"/>
</dbReference>
<dbReference type="Proteomes" id="UP000507470">
    <property type="component" value="Unassembled WGS sequence"/>
</dbReference>
<organism evidence="3 4">
    <name type="scientific">Mytilus coruscus</name>
    <name type="common">Sea mussel</name>
    <dbReference type="NCBI Taxonomy" id="42192"/>
    <lineage>
        <taxon>Eukaryota</taxon>
        <taxon>Metazoa</taxon>
        <taxon>Spiralia</taxon>
        <taxon>Lophotrochozoa</taxon>
        <taxon>Mollusca</taxon>
        <taxon>Bivalvia</taxon>
        <taxon>Autobranchia</taxon>
        <taxon>Pteriomorphia</taxon>
        <taxon>Mytilida</taxon>
        <taxon>Mytiloidea</taxon>
        <taxon>Mytilidae</taxon>
        <taxon>Mytilinae</taxon>
        <taxon>Mytilus</taxon>
    </lineage>
</organism>
<name>A0A6J8E3I9_MYTCO</name>
<protein>
    <recommendedName>
        <fullName evidence="2">Myb/SANT-like DNA-binding domain-containing protein</fullName>
    </recommendedName>
</protein>
<dbReference type="AlphaFoldDB" id="A0A6J8E3I9"/>
<feature type="domain" description="Myb/SANT-like DNA-binding" evidence="2">
    <location>
        <begin position="108"/>
        <end position="178"/>
    </location>
</feature>
<dbReference type="OrthoDB" id="6781290at2759"/>
<evidence type="ECO:0000259" key="2">
    <source>
        <dbReference type="Pfam" id="PF13837"/>
    </source>
</evidence>
<evidence type="ECO:0000313" key="4">
    <source>
        <dbReference type="Proteomes" id="UP000507470"/>
    </source>
</evidence>
<feature type="region of interest" description="Disordered" evidence="1">
    <location>
        <begin position="1"/>
        <end position="31"/>
    </location>
</feature>
<accession>A0A6J8E3I9</accession>
<evidence type="ECO:0000313" key="3">
    <source>
        <dbReference type="EMBL" id="CAC5414112.1"/>
    </source>
</evidence>
<reference evidence="3 4" key="1">
    <citation type="submission" date="2020-06" db="EMBL/GenBank/DDBJ databases">
        <authorList>
            <person name="Li R."/>
            <person name="Bekaert M."/>
        </authorList>
    </citation>
    <scope>NUCLEOTIDE SEQUENCE [LARGE SCALE GENOMIC DNA]</scope>
    <source>
        <strain evidence="4">wild</strain>
    </source>
</reference>
<feature type="compositionally biased region" description="Basic residues" evidence="1">
    <location>
        <begin position="12"/>
        <end position="21"/>
    </location>
</feature>